<dbReference type="EMBL" id="NBUC01000034">
    <property type="protein sequence ID" value="PLU07941.1"/>
    <property type="molecule type" value="Genomic_DNA"/>
</dbReference>
<dbReference type="PROSITE" id="PS51330">
    <property type="entry name" value="DHFR_2"/>
    <property type="match status" value="1"/>
</dbReference>
<dbReference type="UniPathway" id="UPA00077">
    <property type="reaction ID" value="UER00158"/>
</dbReference>
<comment type="similarity">
    <text evidence="2 8 9">Belongs to the dihydrofolate reductase family.</text>
</comment>
<dbReference type="Gene3D" id="3.40.430.10">
    <property type="entry name" value="Dihydrofolate Reductase, subunit A"/>
    <property type="match status" value="1"/>
</dbReference>
<dbReference type="EC" id="1.5.1.3" evidence="3 8"/>
<comment type="function">
    <text evidence="7 8">Key enzyme in folate metabolism. Catalyzes an essential reaction for de novo glycine and purine synthesis, and for DNA precursor synthesis.</text>
</comment>
<evidence type="ECO:0000256" key="1">
    <source>
        <dbReference type="ARBA" id="ARBA00004903"/>
    </source>
</evidence>
<dbReference type="GO" id="GO:0046654">
    <property type="term" value="P:tetrahydrofolate biosynthetic process"/>
    <property type="evidence" value="ECO:0007669"/>
    <property type="project" value="UniProtKB-UniPathway"/>
</dbReference>
<dbReference type="PRINTS" id="PR00070">
    <property type="entry name" value="DHFR"/>
</dbReference>
<dbReference type="GO" id="GO:0046452">
    <property type="term" value="P:dihydrofolate metabolic process"/>
    <property type="evidence" value="ECO:0007669"/>
    <property type="project" value="TreeGrafter"/>
</dbReference>
<dbReference type="PROSITE" id="PS00075">
    <property type="entry name" value="DHFR_1"/>
    <property type="match status" value="1"/>
</dbReference>
<dbReference type="PANTHER" id="PTHR48069">
    <property type="entry name" value="DIHYDROFOLATE REDUCTASE"/>
    <property type="match status" value="1"/>
</dbReference>
<dbReference type="GO" id="GO:0005829">
    <property type="term" value="C:cytosol"/>
    <property type="evidence" value="ECO:0007669"/>
    <property type="project" value="TreeGrafter"/>
</dbReference>
<dbReference type="InterPro" id="IPR012259">
    <property type="entry name" value="DHFR"/>
</dbReference>
<evidence type="ECO:0000259" key="10">
    <source>
        <dbReference type="PROSITE" id="PS51330"/>
    </source>
</evidence>
<dbReference type="EMBL" id="CABFNB010000089">
    <property type="protein sequence ID" value="VTZ61112.1"/>
    <property type="molecule type" value="Genomic_DNA"/>
</dbReference>
<evidence type="ECO:0000313" key="12">
    <source>
        <dbReference type="EMBL" id="VTZ61112.1"/>
    </source>
</evidence>
<keyword evidence="5 8" id="KW-0521">NADP</keyword>
<dbReference type="CDD" id="cd00209">
    <property type="entry name" value="DHFR"/>
    <property type="match status" value="1"/>
</dbReference>
<dbReference type="Pfam" id="PF00186">
    <property type="entry name" value="DHFR_1"/>
    <property type="match status" value="1"/>
</dbReference>
<evidence type="ECO:0000256" key="6">
    <source>
        <dbReference type="ARBA" id="ARBA00023002"/>
    </source>
</evidence>
<dbReference type="GO" id="GO:0004146">
    <property type="term" value="F:dihydrofolate reductase activity"/>
    <property type="evidence" value="ECO:0007669"/>
    <property type="project" value="UniProtKB-EC"/>
</dbReference>
<evidence type="ECO:0000256" key="9">
    <source>
        <dbReference type="RuleBase" id="RU004474"/>
    </source>
</evidence>
<evidence type="ECO:0000256" key="4">
    <source>
        <dbReference type="ARBA" id="ARBA00022563"/>
    </source>
</evidence>
<evidence type="ECO:0000256" key="8">
    <source>
        <dbReference type="PIRNR" id="PIRNR000194"/>
    </source>
</evidence>
<comment type="pathway">
    <text evidence="1 8">Cofactor biosynthesis; tetrahydrofolate biosynthesis; 5,6,7,8-tetrahydrofolate from 7,8-dihydrofolate: step 1/1.</text>
</comment>
<organism evidence="12">
    <name type="scientific">Sinorhizobium medicae</name>
    <dbReference type="NCBI Taxonomy" id="110321"/>
    <lineage>
        <taxon>Bacteria</taxon>
        <taxon>Pseudomonadati</taxon>
        <taxon>Pseudomonadota</taxon>
        <taxon>Alphaproteobacteria</taxon>
        <taxon>Hyphomicrobiales</taxon>
        <taxon>Rhizobiaceae</taxon>
        <taxon>Sinorhizobium/Ensifer group</taxon>
        <taxon>Sinorhizobium</taxon>
    </lineage>
</organism>
<dbReference type="Proteomes" id="UP000507954">
    <property type="component" value="Unassembled WGS sequence"/>
</dbReference>
<dbReference type="GO" id="GO:0046655">
    <property type="term" value="P:folic acid metabolic process"/>
    <property type="evidence" value="ECO:0007669"/>
    <property type="project" value="TreeGrafter"/>
</dbReference>
<reference evidence="11" key="1">
    <citation type="submission" date="2017-04" db="EMBL/GenBank/DDBJ databases">
        <authorList>
            <person name="Porter S."/>
            <person name="Friesen M.L."/>
            <person name="Faber-Hammond J."/>
        </authorList>
    </citation>
    <scope>NUCLEOTIDE SEQUENCE</scope>
    <source>
        <strain evidence="11">Str16</strain>
    </source>
</reference>
<dbReference type="InterPro" id="IPR001796">
    <property type="entry name" value="DHFR_dom"/>
</dbReference>
<keyword evidence="13" id="KW-1185">Reference proteome</keyword>
<protein>
    <recommendedName>
        <fullName evidence="3 8">Dihydrofolate reductase</fullName>
        <ecNumber evidence="3 8">1.5.1.3</ecNumber>
    </recommendedName>
</protein>
<feature type="domain" description="DHFR" evidence="10">
    <location>
        <begin position="13"/>
        <end position="177"/>
    </location>
</feature>
<dbReference type="GO" id="GO:0006730">
    <property type="term" value="P:one-carbon metabolic process"/>
    <property type="evidence" value="ECO:0007669"/>
    <property type="project" value="UniProtKB-KW"/>
</dbReference>
<evidence type="ECO:0000313" key="11">
    <source>
        <dbReference type="EMBL" id="PLU07941.1"/>
    </source>
</evidence>
<sequence>MTETERNPAILPKIVIVVAVALNGVIGREGDLPWRLPTDLKRFKAQTIGKPVIMGRKTWAAIGRPLPGRPNIVVTRNRAFEAPGAEVAPSLEAALAVARERAAAIGADEICVIGGGEIYRQSIGMADVLHVTEVQAEVDGDTRFPEIDPAVFEKVLEEDLQSGEKDSHAMHFVTWRRRTAPSQETGA</sequence>
<dbReference type="Proteomes" id="UP001190825">
    <property type="component" value="Unassembled WGS sequence"/>
</dbReference>
<keyword evidence="6 8" id="KW-0560">Oxidoreductase</keyword>
<dbReference type="PIRSF" id="PIRSF000194">
    <property type="entry name" value="DHFR"/>
    <property type="match status" value="1"/>
</dbReference>
<gene>
    <name evidence="12" type="primary">dhfrIII</name>
    <name evidence="11" type="ORF">BMJ33_03620</name>
    <name evidence="12" type="ORF">EMEDMD4_240055</name>
</gene>
<dbReference type="InterPro" id="IPR024072">
    <property type="entry name" value="DHFR-like_dom_sf"/>
</dbReference>
<dbReference type="GO" id="GO:0070401">
    <property type="term" value="F:NADP+ binding"/>
    <property type="evidence" value="ECO:0007669"/>
    <property type="project" value="UniProtKB-ARBA"/>
</dbReference>
<evidence type="ECO:0000256" key="2">
    <source>
        <dbReference type="ARBA" id="ARBA00009539"/>
    </source>
</evidence>
<reference evidence="11 13" key="2">
    <citation type="journal article" date="2018" name="FEMS Microbiol. Ecol.">
        <title>Co-invading symbiotic mutualists of Medicago polymorpha retain high ancestral diversity and contain diverse accessory genomes.</title>
        <authorList>
            <person name="Porter S.S."/>
            <person name="Faber-Hammond J.J."/>
            <person name="Friesen M.L."/>
        </authorList>
    </citation>
    <scope>NUCLEOTIDE SEQUENCE [LARGE SCALE GENOMIC DNA]</scope>
    <source>
        <strain evidence="11 13">Str16</strain>
    </source>
</reference>
<evidence type="ECO:0000256" key="5">
    <source>
        <dbReference type="ARBA" id="ARBA00022857"/>
    </source>
</evidence>
<dbReference type="SUPFAM" id="SSF53597">
    <property type="entry name" value="Dihydrofolate reductase-like"/>
    <property type="match status" value="1"/>
</dbReference>
<keyword evidence="4 8" id="KW-0554">One-carbon metabolism</keyword>
<dbReference type="RefSeq" id="WP_011976149.1">
    <property type="nucleotide sequence ID" value="NZ_ATYC01000022.1"/>
</dbReference>
<proteinExistence type="inferred from homology"/>
<evidence type="ECO:0000313" key="13">
    <source>
        <dbReference type="Proteomes" id="UP001190825"/>
    </source>
</evidence>
<accession>A0A508WUI5</accession>
<evidence type="ECO:0000256" key="7">
    <source>
        <dbReference type="ARBA" id="ARBA00025067"/>
    </source>
</evidence>
<reference evidence="12" key="3">
    <citation type="submission" date="2019-06" db="EMBL/GenBank/DDBJ databases">
        <authorList>
            <person name="Le Quere A."/>
            <person name="Colella S."/>
        </authorList>
    </citation>
    <scope>NUCLEOTIDE SEQUENCE</scope>
    <source>
        <strain evidence="12">EmedicaeMD41</strain>
    </source>
</reference>
<comment type="catalytic activity">
    <reaction evidence="8">
        <text>(6S)-5,6,7,8-tetrahydrofolate + NADP(+) = 7,8-dihydrofolate + NADPH + H(+)</text>
        <dbReference type="Rhea" id="RHEA:15009"/>
        <dbReference type="ChEBI" id="CHEBI:15378"/>
        <dbReference type="ChEBI" id="CHEBI:57451"/>
        <dbReference type="ChEBI" id="CHEBI:57453"/>
        <dbReference type="ChEBI" id="CHEBI:57783"/>
        <dbReference type="ChEBI" id="CHEBI:58349"/>
        <dbReference type="EC" id="1.5.1.3"/>
    </reaction>
</comment>
<name>A0A508WUI5_9HYPH</name>
<dbReference type="InterPro" id="IPR017925">
    <property type="entry name" value="DHFR_CS"/>
</dbReference>
<dbReference type="FunFam" id="3.40.430.10:FF:000001">
    <property type="entry name" value="Dihydrofolate reductase"/>
    <property type="match status" value="1"/>
</dbReference>
<dbReference type="OMA" id="RDNQLPW"/>
<dbReference type="GeneID" id="61612928"/>
<dbReference type="PANTHER" id="PTHR48069:SF3">
    <property type="entry name" value="DIHYDROFOLATE REDUCTASE"/>
    <property type="match status" value="1"/>
</dbReference>
<evidence type="ECO:0000256" key="3">
    <source>
        <dbReference type="ARBA" id="ARBA00012856"/>
    </source>
</evidence>
<dbReference type="AlphaFoldDB" id="A0A508WUI5"/>